<dbReference type="EMBL" id="CAKKNE010000005">
    <property type="protein sequence ID" value="CAH0376455.1"/>
    <property type="molecule type" value="Genomic_DNA"/>
</dbReference>
<evidence type="ECO:0000256" key="2">
    <source>
        <dbReference type="ARBA" id="ARBA00023145"/>
    </source>
</evidence>
<dbReference type="PROSITE" id="PS00139">
    <property type="entry name" value="THIOL_PROTEASE_CYS"/>
    <property type="match status" value="1"/>
</dbReference>
<dbReference type="InterPro" id="IPR038765">
    <property type="entry name" value="Papain-like_cys_pep_sf"/>
</dbReference>
<dbReference type="OrthoDB" id="190265at2759"/>
<evidence type="ECO:0000313" key="5">
    <source>
        <dbReference type="EMBL" id="CAE0687592.1"/>
    </source>
</evidence>
<evidence type="ECO:0000313" key="7">
    <source>
        <dbReference type="Proteomes" id="UP000789595"/>
    </source>
</evidence>
<keyword evidence="2" id="KW-0865">Zymogen</keyword>
<keyword evidence="7" id="KW-1185">Reference proteome</keyword>
<reference evidence="5" key="1">
    <citation type="submission" date="2021-01" db="EMBL/GenBank/DDBJ databases">
        <authorList>
            <person name="Corre E."/>
            <person name="Pelletier E."/>
            <person name="Niang G."/>
            <person name="Scheremetjew M."/>
            <person name="Finn R."/>
            <person name="Kale V."/>
            <person name="Holt S."/>
            <person name="Cochrane G."/>
            <person name="Meng A."/>
            <person name="Brown T."/>
            <person name="Cohen L."/>
        </authorList>
    </citation>
    <scope>NUCLEOTIDE SEQUENCE</scope>
    <source>
        <strain evidence="5">CCMP1756</strain>
    </source>
</reference>
<evidence type="ECO:0000256" key="1">
    <source>
        <dbReference type="ARBA" id="ARBA00008455"/>
    </source>
</evidence>
<dbReference type="InterPro" id="IPR000169">
    <property type="entry name" value="Pept_cys_AS"/>
</dbReference>
<reference evidence="6" key="2">
    <citation type="submission" date="2021-11" db="EMBL/GenBank/DDBJ databases">
        <authorList>
            <consortium name="Genoscope - CEA"/>
            <person name="William W."/>
        </authorList>
    </citation>
    <scope>NUCLEOTIDE SEQUENCE</scope>
</reference>
<dbReference type="InterPro" id="IPR039417">
    <property type="entry name" value="Peptidase_C1A_papain-like"/>
</dbReference>
<comment type="similarity">
    <text evidence="1">Belongs to the peptidase C1 family.</text>
</comment>
<dbReference type="SUPFAM" id="SSF54001">
    <property type="entry name" value="Cysteine proteinases"/>
    <property type="match status" value="1"/>
</dbReference>
<dbReference type="InterPro" id="IPR000668">
    <property type="entry name" value="Peptidase_C1A_C"/>
</dbReference>
<evidence type="ECO:0000313" key="6">
    <source>
        <dbReference type="EMBL" id="CAH0376455.1"/>
    </source>
</evidence>
<gene>
    <name evidence="5" type="ORF">PCAL00307_LOCUS3026</name>
    <name evidence="6" type="ORF">PECAL_5P10450</name>
</gene>
<evidence type="ECO:0000259" key="4">
    <source>
        <dbReference type="SMART" id="SM00645"/>
    </source>
</evidence>
<dbReference type="PANTHER" id="PTHR12411">
    <property type="entry name" value="CYSTEINE PROTEASE FAMILY C1-RELATED"/>
    <property type="match status" value="1"/>
</dbReference>
<dbReference type="Pfam" id="PF00112">
    <property type="entry name" value="Peptidase_C1"/>
    <property type="match status" value="1"/>
</dbReference>
<dbReference type="EMBL" id="HBIW01003666">
    <property type="protein sequence ID" value="CAE0687592.1"/>
    <property type="molecule type" value="Transcribed_RNA"/>
</dbReference>
<keyword evidence="3" id="KW-0472">Membrane</keyword>
<dbReference type="PROSITE" id="PS00639">
    <property type="entry name" value="THIOL_PROTEASE_HIS"/>
    <property type="match status" value="1"/>
</dbReference>
<dbReference type="GO" id="GO:0008234">
    <property type="term" value="F:cysteine-type peptidase activity"/>
    <property type="evidence" value="ECO:0007669"/>
    <property type="project" value="InterPro"/>
</dbReference>
<dbReference type="CDD" id="cd02248">
    <property type="entry name" value="Peptidase_C1A"/>
    <property type="match status" value="1"/>
</dbReference>
<feature type="transmembrane region" description="Helical" evidence="3">
    <location>
        <begin position="37"/>
        <end position="57"/>
    </location>
</feature>
<sequence>MDDVDASAAARRLAAAEREALLPHDTTPLLPARRKRATAVATMVLGLLALSVGVTVVHQRLEKEQKLDVDRDAAWTAFKAKYEKTYATPAHEKAARRNYEARLASMDERNRINGEAVFGVTRHADREMGHNAFARGHRRAERRDILNLKPIKTKTISKIDWRETEGVVSPVKNQGQCGSCWAFAVTEQVESQLVLSGAPQVTLSPQQLASCTADAEGCGGGDPGQAYAYLASLNNASGLAPDAWWPYEQSLTPDDACTSKDCTEACDRDPAQLEGDYQYVGPYARIHGYGFATDECTQGTCEDQNTTELMLRLHDAPIAVCLNAEHWDDYVGGVLTADACGGNGANDIDHCVQLVGYDSAGGWFLVRNSWSTSWGEDGYLRLAIDGNACGVANEATVAVVEEGE</sequence>
<keyword evidence="3" id="KW-0812">Transmembrane</keyword>
<dbReference type="InterPro" id="IPR013128">
    <property type="entry name" value="Peptidase_C1A"/>
</dbReference>
<dbReference type="InterPro" id="IPR025660">
    <property type="entry name" value="Pept_his_AS"/>
</dbReference>
<keyword evidence="3" id="KW-1133">Transmembrane helix</keyword>
<name>A0A7S4E357_9STRA</name>
<dbReference type="AlphaFoldDB" id="A0A7S4E357"/>
<proteinExistence type="inferred from homology"/>
<organism evidence="5">
    <name type="scientific">Pelagomonas calceolata</name>
    <dbReference type="NCBI Taxonomy" id="35677"/>
    <lineage>
        <taxon>Eukaryota</taxon>
        <taxon>Sar</taxon>
        <taxon>Stramenopiles</taxon>
        <taxon>Ochrophyta</taxon>
        <taxon>Pelagophyceae</taxon>
        <taxon>Pelagomonadales</taxon>
        <taxon>Pelagomonadaceae</taxon>
        <taxon>Pelagomonas</taxon>
    </lineage>
</organism>
<accession>A0A7S4E357</accession>
<dbReference type="Proteomes" id="UP000789595">
    <property type="component" value="Unassembled WGS sequence"/>
</dbReference>
<dbReference type="GO" id="GO:0006508">
    <property type="term" value="P:proteolysis"/>
    <property type="evidence" value="ECO:0007669"/>
    <property type="project" value="InterPro"/>
</dbReference>
<protein>
    <recommendedName>
        <fullName evidence="4">Peptidase C1A papain C-terminal domain-containing protein</fullName>
    </recommendedName>
</protein>
<dbReference type="Gene3D" id="3.90.70.10">
    <property type="entry name" value="Cysteine proteinases"/>
    <property type="match status" value="1"/>
</dbReference>
<feature type="domain" description="Peptidase C1A papain C-terminal" evidence="4">
    <location>
        <begin position="155"/>
        <end position="399"/>
    </location>
</feature>
<evidence type="ECO:0000256" key="3">
    <source>
        <dbReference type="SAM" id="Phobius"/>
    </source>
</evidence>
<dbReference type="SMART" id="SM00645">
    <property type="entry name" value="Pept_C1"/>
    <property type="match status" value="1"/>
</dbReference>